<proteinExistence type="predicted"/>
<dbReference type="Proteomes" id="UP001145087">
    <property type="component" value="Unassembled WGS sequence"/>
</dbReference>
<name>A0A9X3F8R7_9BACT</name>
<reference evidence="3" key="1">
    <citation type="submission" date="2022-11" db="EMBL/GenBank/DDBJ databases">
        <title>Marilongibacter aestuarii gen. nov., sp. nov., isolated from tidal flat sediment.</title>
        <authorList>
            <person name="Jiayan W."/>
        </authorList>
    </citation>
    <scope>NUCLEOTIDE SEQUENCE</scope>
    <source>
        <strain evidence="3">Z1-6</strain>
    </source>
</reference>
<keyword evidence="4" id="KW-1185">Reference proteome</keyword>
<evidence type="ECO:0000259" key="2">
    <source>
        <dbReference type="Pfam" id="PF13490"/>
    </source>
</evidence>
<protein>
    <submittedName>
        <fullName evidence="3">Zf-HC2 domain-containing protein</fullName>
    </submittedName>
</protein>
<dbReference type="RefSeq" id="WP_343334923.1">
    <property type="nucleotide sequence ID" value="NZ_JAPOHD010000060.1"/>
</dbReference>
<dbReference type="EMBL" id="JAPOHD010000060">
    <property type="protein sequence ID" value="MCY1722598.1"/>
    <property type="molecule type" value="Genomic_DNA"/>
</dbReference>
<dbReference type="Pfam" id="PF13490">
    <property type="entry name" value="zf-HC2"/>
    <property type="match status" value="1"/>
</dbReference>
<comment type="caution">
    <text evidence="3">The sequence shown here is derived from an EMBL/GenBank/DDBJ whole genome shotgun (WGS) entry which is preliminary data.</text>
</comment>
<sequence length="143" mass="16366">MKCKAVHNNLIFFLEKELPDSEMKEVREHLNSCPDCALFAEEMKKTFGILEVEKAVEVNPFFYTRVKARLENQEQEQVVGRPLLVRVLQPVTFSILLVLAVYGGIKMGQPYHSATGNDGLNEMQMIPYLNEMDAEPIEAFLME</sequence>
<evidence type="ECO:0000313" key="4">
    <source>
        <dbReference type="Proteomes" id="UP001145087"/>
    </source>
</evidence>
<keyword evidence="1" id="KW-1133">Transmembrane helix</keyword>
<dbReference type="Gene3D" id="1.10.10.1320">
    <property type="entry name" value="Anti-sigma factor, zinc-finger domain"/>
    <property type="match status" value="1"/>
</dbReference>
<evidence type="ECO:0000256" key="1">
    <source>
        <dbReference type="SAM" id="Phobius"/>
    </source>
</evidence>
<dbReference type="InterPro" id="IPR041916">
    <property type="entry name" value="Anti_sigma_zinc_sf"/>
</dbReference>
<evidence type="ECO:0000313" key="3">
    <source>
        <dbReference type="EMBL" id="MCY1722598.1"/>
    </source>
</evidence>
<accession>A0A9X3F8R7</accession>
<gene>
    <name evidence="3" type="ORF">OU798_19770</name>
</gene>
<feature type="domain" description="Putative zinc-finger" evidence="2">
    <location>
        <begin position="3"/>
        <end position="37"/>
    </location>
</feature>
<feature type="transmembrane region" description="Helical" evidence="1">
    <location>
        <begin position="87"/>
        <end position="105"/>
    </location>
</feature>
<organism evidence="3 4">
    <name type="scientific">Draconibacterium aestuarii</name>
    <dbReference type="NCBI Taxonomy" id="2998507"/>
    <lineage>
        <taxon>Bacteria</taxon>
        <taxon>Pseudomonadati</taxon>
        <taxon>Bacteroidota</taxon>
        <taxon>Bacteroidia</taxon>
        <taxon>Marinilabiliales</taxon>
        <taxon>Prolixibacteraceae</taxon>
        <taxon>Draconibacterium</taxon>
    </lineage>
</organism>
<keyword evidence="1" id="KW-0472">Membrane</keyword>
<dbReference type="InterPro" id="IPR027383">
    <property type="entry name" value="Znf_put"/>
</dbReference>
<dbReference type="AlphaFoldDB" id="A0A9X3F8R7"/>
<keyword evidence="1" id="KW-0812">Transmembrane</keyword>